<keyword evidence="4" id="KW-1185">Reference proteome</keyword>
<dbReference type="EMBL" id="JAVRRR010000971">
    <property type="protein sequence ID" value="KAK5139878.1"/>
    <property type="molecule type" value="Genomic_DNA"/>
</dbReference>
<sequence>MGPEKPLPFNDAFASADAYVDSLLDFVGTHDLLRTLCGGVHILDFFTTTDPDLYSRVLPEEWRDFFAHHEIMDILDLLMRDDIEEIDEGENGRWRDGPIPPRSLLDYIGNVHEVGLFARYISDLADDMTSSTGVKTTHLVDFGSGQNYLGRALACEPYNKRIVAIESKSHNAERAKEFDVMARLTAKELVMRNKKVFRAGSGLNAPASLPTPPPESAADGSEPEPTQATDASLDPAIEAHGGAKGSVQYVEHRILDGELSGVVQRIRDPDPQLMVISLHSCGNLVHHGLRSLILNPSVKAVAMVGCCYNLLTERLGPATYKLPSLRPTAHEHPRMTSTGEANDPHGFPMSERLCKYGSQGIRLNITARMMAVQAPQNWGQKDSEEFFTRHFYRALLQRIFLDRGLVGPPSGDRVGASPAGHSSGTAIIIGKLRKSCYTSFVAYVRGALAKLCEGLETGMRFREMMGGLTDEEIEGYAETFGSRKKDLSVIWSLMAFSAGVVEATIVVDRWLWLREQEQVSEAWVEPVFEYGMSPRNLVVVGMKK</sequence>
<dbReference type="InterPro" id="IPR025714">
    <property type="entry name" value="Methyltranfer_dom"/>
</dbReference>
<dbReference type="PANTHER" id="PTHR12496:SF0">
    <property type="entry name" value="METHYLTRANSFERASE DOMAIN-CONTAINING PROTEIN"/>
    <property type="match status" value="1"/>
</dbReference>
<proteinExistence type="predicted"/>
<dbReference type="Pfam" id="PF13679">
    <property type="entry name" value="Methyltransf_32"/>
    <property type="match status" value="1"/>
</dbReference>
<dbReference type="PANTHER" id="PTHR12496">
    <property type="entry name" value="CGI-41 METHYLTRANSFERASE"/>
    <property type="match status" value="1"/>
</dbReference>
<reference evidence="3 4" key="1">
    <citation type="submission" date="2023-08" db="EMBL/GenBank/DDBJ databases">
        <title>Black Yeasts Isolated from many extreme environments.</title>
        <authorList>
            <person name="Coleine C."/>
            <person name="Stajich J.E."/>
            <person name="Selbmann L."/>
        </authorList>
    </citation>
    <scope>NUCLEOTIDE SEQUENCE [LARGE SCALE GENOMIC DNA]</scope>
    <source>
        <strain evidence="3 4">CCFEE 5386</strain>
    </source>
</reference>
<accession>A0ABR0KWY6</accession>
<feature type="region of interest" description="Disordered" evidence="1">
    <location>
        <begin position="201"/>
        <end position="230"/>
    </location>
</feature>
<evidence type="ECO:0000313" key="3">
    <source>
        <dbReference type="EMBL" id="KAK5139878.1"/>
    </source>
</evidence>
<protein>
    <recommendedName>
        <fullName evidence="2">Methyltransferase domain-containing protein</fullName>
    </recommendedName>
</protein>
<organism evidence="3 4">
    <name type="scientific">Rachicladosporium monterosium</name>
    <dbReference type="NCBI Taxonomy" id="1507873"/>
    <lineage>
        <taxon>Eukaryota</taxon>
        <taxon>Fungi</taxon>
        <taxon>Dikarya</taxon>
        <taxon>Ascomycota</taxon>
        <taxon>Pezizomycotina</taxon>
        <taxon>Dothideomycetes</taxon>
        <taxon>Dothideomycetidae</taxon>
        <taxon>Cladosporiales</taxon>
        <taxon>Cladosporiaceae</taxon>
        <taxon>Rachicladosporium</taxon>
    </lineage>
</organism>
<dbReference type="Proteomes" id="UP001308179">
    <property type="component" value="Unassembled WGS sequence"/>
</dbReference>
<evidence type="ECO:0000256" key="1">
    <source>
        <dbReference type="SAM" id="MobiDB-lite"/>
    </source>
</evidence>
<comment type="caution">
    <text evidence="3">The sequence shown here is derived from an EMBL/GenBank/DDBJ whole genome shotgun (WGS) entry which is preliminary data.</text>
</comment>
<evidence type="ECO:0000259" key="2">
    <source>
        <dbReference type="Pfam" id="PF13679"/>
    </source>
</evidence>
<evidence type="ECO:0000313" key="4">
    <source>
        <dbReference type="Proteomes" id="UP001308179"/>
    </source>
</evidence>
<name>A0ABR0KWY6_9PEZI</name>
<feature type="domain" description="Methyltransferase" evidence="2">
    <location>
        <begin position="111"/>
        <end position="313"/>
    </location>
</feature>
<dbReference type="InterPro" id="IPR052220">
    <property type="entry name" value="METTL25"/>
</dbReference>
<gene>
    <name evidence="3" type="ORF">LTR32_007155</name>
</gene>